<dbReference type="UniPathway" id="UPA00047">
    <property type="reaction ID" value="UER00055"/>
</dbReference>
<comment type="pathway">
    <text evidence="2 8">Amino-acid biosynthesis; L-valine biosynthesis; L-valine from pyruvate: step 1/4.</text>
</comment>
<sequence length="172" mass="19060">MKRIITTTVLNRAGVLNRITGLFTKRNFNIESISVGHTETSDISRMTFVVHVEDDKAAEQVTKQLHKQIDVLKVHDITNQAAVARELALIKVTSPVAMRNEMYALIEPFRATIIDVSRDSVIIQATGTSEKIEAIIDLLKPYGVKEVTRTGTIALKRGTQKTSSSEKVTSIL</sequence>
<dbReference type="eggNOG" id="COG0440">
    <property type="taxonomic scope" value="Bacteria"/>
</dbReference>
<evidence type="ECO:0000256" key="3">
    <source>
        <dbReference type="ARBA" id="ARBA00006341"/>
    </source>
</evidence>
<dbReference type="OrthoDB" id="9787365at2"/>
<dbReference type="PANTHER" id="PTHR30239:SF0">
    <property type="entry name" value="ACETOLACTATE SYNTHASE SMALL SUBUNIT 1, CHLOROPLASTIC"/>
    <property type="match status" value="1"/>
</dbReference>
<proteinExistence type="inferred from homology"/>
<dbReference type="Proteomes" id="UP000036202">
    <property type="component" value="Chromosome"/>
</dbReference>
<dbReference type="GO" id="GO:0003984">
    <property type="term" value="F:acetolactate synthase activity"/>
    <property type="evidence" value="ECO:0007669"/>
    <property type="project" value="UniProtKB-UniRule"/>
</dbReference>
<dbReference type="Gene3D" id="3.30.70.260">
    <property type="match status" value="1"/>
</dbReference>
<dbReference type="PATRIC" id="fig|135735.6.peg.4398"/>
<comment type="pathway">
    <text evidence="1 8">Amino-acid biosynthesis; L-isoleucine biosynthesis; L-isoleucine from 2-oxobutanoate: step 1/4.</text>
</comment>
<comment type="function">
    <text evidence="8">Catalyzes the conversion of 2 pyruvate molecules into acetolactate in the first common step of the biosynthetic pathway of the branched-amino acids such as leucine, isoleucine, and valine.</text>
</comment>
<organism evidence="9 10">
    <name type="scientific">Priestia filamentosa</name>
    <dbReference type="NCBI Taxonomy" id="1402861"/>
    <lineage>
        <taxon>Bacteria</taxon>
        <taxon>Bacillati</taxon>
        <taxon>Bacillota</taxon>
        <taxon>Bacilli</taxon>
        <taxon>Bacillales</taxon>
        <taxon>Bacillaceae</taxon>
        <taxon>Priestia</taxon>
    </lineage>
</organism>
<evidence type="ECO:0000256" key="6">
    <source>
        <dbReference type="ARBA" id="ARBA00023304"/>
    </source>
</evidence>
<reference evidence="10" key="2">
    <citation type="submission" date="2015-06" db="EMBL/GenBank/DDBJ databases">
        <title>Genome Sequence of Bacillus endophyticus and Analysis of its Companion Mechanism in the Ketogulonigenium vulgare-Bacillus strain Consortium.</title>
        <authorList>
            <person name="Jia N."/>
            <person name="Du J."/>
            <person name="Ding M.-Z."/>
            <person name="Gao F."/>
            <person name="Yuan Y.-J."/>
        </authorList>
    </citation>
    <scope>NUCLEOTIDE SEQUENCE [LARGE SCALE GENOMIC DNA]</scope>
    <source>
        <strain evidence="10">Hbe603</strain>
    </source>
</reference>
<dbReference type="InterPro" id="IPR045865">
    <property type="entry name" value="ACT-like_dom_sf"/>
</dbReference>
<evidence type="ECO:0000313" key="10">
    <source>
        <dbReference type="Proteomes" id="UP000036202"/>
    </source>
</evidence>
<evidence type="ECO:0000256" key="1">
    <source>
        <dbReference type="ARBA" id="ARBA00004974"/>
    </source>
</evidence>
<evidence type="ECO:0000256" key="2">
    <source>
        <dbReference type="ARBA" id="ARBA00005025"/>
    </source>
</evidence>
<keyword evidence="8" id="KW-0808">Transferase</keyword>
<protein>
    <recommendedName>
        <fullName evidence="8">Acetolactate synthase small subunit</fullName>
        <shortName evidence="8">AHAS</shortName>
        <shortName evidence="8">ALS</shortName>
        <ecNumber evidence="8">2.2.1.6</ecNumber>
    </recommendedName>
    <alternativeName>
        <fullName evidence="8">Acetohydroxy-acid synthase small subunit</fullName>
    </alternativeName>
</protein>
<dbReference type="PROSITE" id="PS51671">
    <property type="entry name" value="ACT"/>
    <property type="match status" value="1"/>
</dbReference>
<dbReference type="Pfam" id="PF22629">
    <property type="entry name" value="ACT_AHAS_ss"/>
    <property type="match status" value="1"/>
</dbReference>
<keyword evidence="10" id="KW-1185">Reference proteome</keyword>
<dbReference type="Gene3D" id="3.30.70.1150">
    <property type="entry name" value="ACT-like. Chain A, domain 2"/>
    <property type="match status" value="1"/>
</dbReference>
<dbReference type="Pfam" id="PF10369">
    <property type="entry name" value="ALS_ss_C"/>
    <property type="match status" value="1"/>
</dbReference>
<keyword evidence="5 8" id="KW-0028">Amino-acid biosynthesis</keyword>
<dbReference type="InterPro" id="IPR027271">
    <property type="entry name" value="Acetolactate_synth/TF_NikR_C"/>
</dbReference>
<evidence type="ECO:0000313" key="9">
    <source>
        <dbReference type="EMBL" id="AKO94316.1"/>
    </source>
</evidence>
<dbReference type="GO" id="GO:0009097">
    <property type="term" value="P:isoleucine biosynthetic process"/>
    <property type="evidence" value="ECO:0007669"/>
    <property type="project" value="UniProtKB-UniRule"/>
</dbReference>
<comment type="catalytic activity">
    <reaction evidence="7 8">
        <text>2 pyruvate + H(+) = (2S)-2-acetolactate + CO2</text>
        <dbReference type="Rhea" id="RHEA:25249"/>
        <dbReference type="ChEBI" id="CHEBI:15361"/>
        <dbReference type="ChEBI" id="CHEBI:15378"/>
        <dbReference type="ChEBI" id="CHEBI:16526"/>
        <dbReference type="ChEBI" id="CHEBI:58476"/>
        <dbReference type="EC" id="2.2.1.6"/>
    </reaction>
</comment>
<dbReference type="NCBIfam" id="NF008864">
    <property type="entry name" value="PRK11895.1"/>
    <property type="match status" value="1"/>
</dbReference>
<dbReference type="InterPro" id="IPR039557">
    <property type="entry name" value="AHAS_ACT"/>
</dbReference>
<evidence type="ECO:0000256" key="4">
    <source>
        <dbReference type="ARBA" id="ARBA00011744"/>
    </source>
</evidence>
<accession>A0A0H4KN59</accession>
<dbReference type="GO" id="GO:1990610">
    <property type="term" value="F:acetolactate synthase regulator activity"/>
    <property type="evidence" value="ECO:0007669"/>
    <property type="project" value="UniProtKB-UniRule"/>
</dbReference>
<evidence type="ECO:0000256" key="5">
    <source>
        <dbReference type="ARBA" id="ARBA00022605"/>
    </source>
</evidence>
<dbReference type="FunFam" id="3.30.70.1150:FF:000001">
    <property type="entry name" value="Acetolactate synthase small subunit"/>
    <property type="match status" value="1"/>
</dbReference>
<accession>A0A1X7CTH7</accession>
<dbReference type="InterPro" id="IPR004789">
    <property type="entry name" value="Acetalactate_synth_ssu"/>
</dbReference>
<dbReference type="NCBIfam" id="TIGR00119">
    <property type="entry name" value="acolac_sm"/>
    <property type="match status" value="1"/>
</dbReference>
<dbReference type="UniPathway" id="UPA00049">
    <property type="reaction ID" value="UER00059"/>
</dbReference>
<dbReference type="GeneID" id="93699721"/>
<dbReference type="AlphaFoldDB" id="A0A0H4KN59"/>
<dbReference type="SUPFAM" id="SSF55021">
    <property type="entry name" value="ACT-like"/>
    <property type="match status" value="2"/>
</dbReference>
<gene>
    <name evidence="9" type="ORF">BEH_20775</name>
</gene>
<evidence type="ECO:0000256" key="7">
    <source>
        <dbReference type="ARBA" id="ARBA00048670"/>
    </source>
</evidence>
<keyword evidence="6 8" id="KW-0100">Branched-chain amino acid biosynthesis</keyword>
<dbReference type="InterPro" id="IPR019455">
    <property type="entry name" value="Acetolactate_synth_ssu_C"/>
</dbReference>
<dbReference type="CDD" id="cd04878">
    <property type="entry name" value="ACT_AHAS"/>
    <property type="match status" value="1"/>
</dbReference>
<dbReference type="InterPro" id="IPR002912">
    <property type="entry name" value="ACT_dom"/>
</dbReference>
<dbReference type="FunFam" id="3.30.70.260:FF:000001">
    <property type="entry name" value="Acetolactate synthase, small subunit"/>
    <property type="match status" value="1"/>
</dbReference>
<comment type="similarity">
    <text evidence="3 8">Belongs to the acetolactate synthase small subunit family.</text>
</comment>
<dbReference type="RefSeq" id="WP_019391293.1">
    <property type="nucleotide sequence ID" value="NZ_ALIM01000014.1"/>
</dbReference>
<dbReference type="EC" id="2.2.1.6" evidence="8"/>
<name>A0A0H4KN59_9BACI</name>
<comment type="subunit">
    <text evidence="4 8">Dimer of large and small chains.</text>
</comment>
<dbReference type="EMBL" id="CP011974">
    <property type="protein sequence ID" value="AKO94316.1"/>
    <property type="molecule type" value="Genomic_DNA"/>
</dbReference>
<reference evidence="9 10" key="1">
    <citation type="journal article" date="2015" name="PLoS ONE">
        <title>Genome Sequence of Bacillus endophyticus and Analysis of Its Companion Mechanism in the Ketogulonigenium vulgare-Bacillus Strain Consortium.</title>
        <authorList>
            <person name="Jia N."/>
            <person name="Du J."/>
            <person name="Ding M.Z."/>
            <person name="Gao F."/>
            <person name="Yuan Y.J."/>
        </authorList>
    </citation>
    <scope>NUCLEOTIDE SEQUENCE [LARGE SCALE GENOMIC DNA]</scope>
    <source>
        <strain evidence="9 10">Hbe603</strain>
    </source>
</reference>
<dbReference type="GO" id="GO:0009099">
    <property type="term" value="P:L-valine biosynthetic process"/>
    <property type="evidence" value="ECO:0007669"/>
    <property type="project" value="UniProtKB-UniRule"/>
</dbReference>
<evidence type="ECO:0000256" key="8">
    <source>
        <dbReference type="RuleBase" id="RU368092"/>
    </source>
</evidence>
<dbReference type="KEGG" id="beo:BEH_20775"/>
<dbReference type="PANTHER" id="PTHR30239">
    <property type="entry name" value="ACETOLACTATE SYNTHASE SMALL SUBUNIT"/>
    <property type="match status" value="1"/>
</dbReference>
<dbReference type="InterPro" id="IPR054480">
    <property type="entry name" value="AHAS_small-like_ACT"/>
</dbReference>
<dbReference type="GO" id="GO:0005829">
    <property type="term" value="C:cytosol"/>
    <property type="evidence" value="ECO:0007669"/>
    <property type="project" value="TreeGrafter"/>
</dbReference>